<accession>A0A059F5V2</accession>
<dbReference type="RefSeq" id="WP_035584956.1">
    <property type="nucleotide sequence ID" value="NZ_ARYJ01000021.1"/>
</dbReference>
<dbReference type="eggNOG" id="COG0688">
    <property type="taxonomic scope" value="Bacteria"/>
</dbReference>
<evidence type="ECO:0000256" key="4">
    <source>
        <dbReference type="ARBA" id="ARBA00023098"/>
    </source>
</evidence>
<feature type="transmembrane region" description="Helical" evidence="12">
    <location>
        <begin position="20"/>
        <end position="53"/>
    </location>
</feature>
<evidence type="ECO:0000313" key="14">
    <source>
        <dbReference type="Proteomes" id="UP000024816"/>
    </source>
</evidence>
<keyword evidence="9" id="KW-1208">Phospholipid metabolism</keyword>
<gene>
    <name evidence="13" type="ORF">HJA_17350</name>
</gene>
<evidence type="ECO:0000313" key="13">
    <source>
        <dbReference type="EMBL" id="KCZ82853.1"/>
    </source>
</evidence>
<evidence type="ECO:0000256" key="11">
    <source>
        <dbReference type="SAM" id="MobiDB-lite"/>
    </source>
</evidence>
<keyword evidence="2" id="KW-0444">Lipid biosynthesis</keyword>
<keyword evidence="3" id="KW-0210">Decarboxylase</keyword>
<keyword evidence="8" id="KW-0456">Lyase</keyword>
<evidence type="ECO:0000256" key="3">
    <source>
        <dbReference type="ARBA" id="ARBA00022793"/>
    </source>
</evidence>
<evidence type="ECO:0000256" key="8">
    <source>
        <dbReference type="ARBA" id="ARBA00023239"/>
    </source>
</evidence>
<evidence type="ECO:0000256" key="12">
    <source>
        <dbReference type="SAM" id="Phobius"/>
    </source>
</evidence>
<evidence type="ECO:0000256" key="7">
    <source>
        <dbReference type="ARBA" id="ARBA00023209"/>
    </source>
</evidence>
<dbReference type="EMBL" id="ARYJ01000021">
    <property type="protein sequence ID" value="KCZ82853.1"/>
    <property type="molecule type" value="Genomic_DNA"/>
</dbReference>
<keyword evidence="1" id="KW-1003">Cell membrane</keyword>
<dbReference type="InterPro" id="IPR033175">
    <property type="entry name" value="PSD-A"/>
</dbReference>
<dbReference type="PANTHER" id="PTHR35809:SF1">
    <property type="entry name" value="ARCHAETIDYLSERINE DECARBOXYLASE PROENZYME-RELATED"/>
    <property type="match status" value="1"/>
</dbReference>
<keyword evidence="10" id="KW-0670">Pyruvate</keyword>
<name>A0A059F5V2_9PROT</name>
<organism evidence="13 14">
    <name type="scientific">Hyphomonas jannaschiana VP2</name>
    <dbReference type="NCBI Taxonomy" id="1280952"/>
    <lineage>
        <taxon>Bacteria</taxon>
        <taxon>Pseudomonadati</taxon>
        <taxon>Pseudomonadota</taxon>
        <taxon>Alphaproteobacteria</taxon>
        <taxon>Hyphomonadales</taxon>
        <taxon>Hyphomonadaceae</taxon>
        <taxon>Hyphomonas</taxon>
    </lineage>
</organism>
<protein>
    <submittedName>
        <fullName evidence="13">Phosphatidylserine decarboxylase-related protein</fullName>
    </submittedName>
</protein>
<dbReference type="OrthoDB" id="9790893at2"/>
<feature type="compositionally biased region" description="Acidic residues" evidence="11">
    <location>
        <begin position="250"/>
        <end position="282"/>
    </location>
</feature>
<keyword evidence="14" id="KW-1185">Reference proteome</keyword>
<evidence type="ECO:0000256" key="10">
    <source>
        <dbReference type="ARBA" id="ARBA00023317"/>
    </source>
</evidence>
<dbReference type="InterPro" id="IPR003817">
    <property type="entry name" value="PS_Dcarbxylase"/>
</dbReference>
<dbReference type="PANTHER" id="PTHR35809">
    <property type="entry name" value="ARCHAETIDYLSERINE DECARBOXYLASE PROENZYME-RELATED"/>
    <property type="match status" value="1"/>
</dbReference>
<dbReference type="STRING" id="1280952.HJA_17350"/>
<evidence type="ECO:0000256" key="9">
    <source>
        <dbReference type="ARBA" id="ARBA00023264"/>
    </source>
</evidence>
<dbReference type="GO" id="GO:0004609">
    <property type="term" value="F:phosphatidylserine decarboxylase activity"/>
    <property type="evidence" value="ECO:0007669"/>
    <property type="project" value="InterPro"/>
</dbReference>
<keyword evidence="12" id="KW-1133">Transmembrane helix</keyword>
<evidence type="ECO:0000256" key="2">
    <source>
        <dbReference type="ARBA" id="ARBA00022516"/>
    </source>
</evidence>
<dbReference type="Pfam" id="PF02666">
    <property type="entry name" value="PS_Dcarbxylase"/>
    <property type="match status" value="1"/>
</dbReference>
<evidence type="ECO:0000256" key="5">
    <source>
        <dbReference type="ARBA" id="ARBA00023136"/>
    </source>
</evidence>
<proteinExistence type="predicted"/>
<evidence type="ECO:0000256" key="1">
    <source>
        <dbReference type="ARBA" id="ARBA00022475"/>
    </source>
</evidence>
<dbReference type="Proteomes" id="UP000024816">
    <property type="component" value="Unassembled WGS sequence"/>
</dbReference>
<dbReference type="PATRIC" id="fig|1280952.3.peg.3469"/>
<comment type="caution">
    <text evidence="13">The sequence shown here is derived from an EMBL/GenBank/DDBJ whole genome shotgun (WGS) entry which is preliminary data.</text>
</comment>
<feature type="region of interest" description="Disordered" evidence="11">
    <location>
        <begin position="243"/>
        <end position="282"/>
    </location>
</feature>
<keyword evidence="6" id="KW-0865">Zymogen</keyword>
<sequence length="300" mass="32662">MDDLDHKSTPWLNGGFDIEGIVVAFAVFLGALLLGWLWAPLFWLGFIAFIATLLATRWSQRTPPELASGIVAPCDGIVVSVTQMEAPPELRFHTPVVTRVRISSAPVSTNKIYTPISGSLEHVTLEEGDSSIPIAMRADDEGLSRAWMCFESHGQQVGIRLASGGFGPRIEIDMNAGDIARLGKPCGTRRLGGWCDLFIPTSSGQLIWPGQSLVGGETVIGRLRSDAHDAEDDEIEEAFEIQREAAAGVAEEDPFEPVLAEDEEDDEQYVSPEDADVSEEDPAILFARLREAARRSEEGD</sequence>
<keyword evidence="7" id="KW-0594">Phospholipid biosynthesis</keyword>
<dbReference type="GO" id="GO:0008654">
    <property type="term" value="P:phospholipid biosynthetic process"/>
    <property type="evidence" value="ECO:0007669"/>
    <property type="project" value="UniProtKB-KW"/>
</dbReference>
<evidence type="ECO:0000256" key="6">
    <source>
        <dbReference type="ARBA" id="ARBA00023145"/>
    </source>
</evidence>
<keyword evidence="5 12" id="KW-0472">Membrane</keyword>
<keyword evidence="12" id="KW-0812">Transmembrane</keyword>
<dbReference type="AlphaFoldDB" id="A0A059F5V2"/>
<keyword evidence="4" id="KW-0443">Lipid metabolism</keyword>
<reference evidence="13 14" key="1">
    <citation type="journal article" date="2014" name="Antonie Van Leeuwenhoek">
        <title>Hyphomonas beringensis sp. nov. and Hyphomonas chukchiensis sp. nov., isolated from surface seawater of the Bering Sea and Chukchi Sea.</title>
        <authorList>
            <person name="Li C."/>
            <person name="Lai Q."/>
            <person name="Li G."/>
            <person name="Dong C."/>
            <person name="Wang J."/>
            <person name="Liao Y."/>
            <person name="Shao Z."/>
        </authorList>
    </citation>
    <scope>NUCLEOTIDE SEQUENCE [LARGE SCALE GENOMIC DNA]</scope>
    <source>
        <strain evidence="13 14">VP2</strain>
    </source>
</reference>